<evidence type="ECO:0000259" key="16">
    <source>
        <dbReference type="PROSITE" id="PS51465"/>
    </source>
</evidence>
<keyword evidence="2" id="KW-1003">Cell membrane</keyword>
<dbReference type="PROSITE" id="PS00282">
    <property type="entry name" value="KAZAL_1"/>
    <property type="match status" value="1"/>
</dbReference>
<evidence type="ECO:0000256" key="8">
    <source>
        <dbReference type="ARBA" id="ARBA00022900"/>
    </source>
</evidence>
<evidence type="ECO:0000313" key="17">
    <source>
        <dbReference type="EMBL" id="GCC19484.1"/>
    </source>
</evidence>
<evidence type="ECO:0000256" key="7">
    <source>
        <dbReference type="ARBA" id="ARBA00022737"/>
    </source>
</evidence>
<feature type="signal peptide" evidence="15">
    <location>
        <begin position="1"/>
        <end position="23"/>
    </location>
</feature>
<evidence type="ECO:0000256" key="14">
    <source>
        <dbReference type="ARBA" id="ARBA00073829"/>
    </source>
</evidence>
<evidence type="ECO:0000256" key="9">
    <source>
        <dbReference type="ARBA" id="ARBA00023136"/>
    </source>
</evidence>
<dbReference type="InterPro" id="IPR056976">
    <property type="entry name" value="EGF1_RECK"/>
</dbReference>
<dbReference type="InterPro" id="IPR002350">
    <property type="entry name" value="Kazal_dom"/>
</dbReference>
<dbReference type="AlphaFoldDB" id="A0A401RN20"/>
<keyword evidence="3" id="KW-0336">GPI-anchor</keyword>
<evidence type="ECO:0000256" key="11">
    <source>
        <dbReference type="ARBA" id="ARBA00023180"/>
    </source>
</evidence>
<dbReference type="PANTHER" id="PTHR13487:SF3">
    <property type="entry name" value="REVERSION-INDUCING CYSTEINE-RICH PROTEIN WITH KAZAL MOTIFS"/>
    <property type="match status" value="1"/>
</dbReference>
<proteinExistence type="inferred from homology"/>
<evidence type="ECO:0000256" key="5">
    <source>
        <dbReference type="ARBA" id="ARBA00022690"/>
    </source>
</evidence>
<evidence type="ECO:0000256" key="1">
    <source>
        <dbReference type="ARBA" id="ARBA00004609"/>
    </source>
</evidence>
<name>A0A401RN20_CHIPU</name>
<dbReference type="GO" id="GO:0005886">
    <property type="term" value="C:plasma membrane"/>
    <property type="evidence" value="ECO:0007669"/>
    <property type="project" value="UniProtKB-SubCell"/>
</dbReference>
<accession>A0A401RN20</accession>
<dbReference type="GO" id="GO:0004867">
    <property type="term" value="F:serine-type endopeptidase inhibitor activity"/>
    <property type="evidence" value="ECO:0007669"/>
    <property type="project" value="UniProtKB-KW"/>
</dbReference>
<keyword evidence="12" id="KW-0449">Lipoprotein</keyword>
<dbReference type="InterPro" id="IPR055134">
    <property type="entry name" value="EGF2_RECK_dom"/>
</dbReference>
<dbReference type="PANTHER" id="PTHR13487">
    <property type="entry name" value="SERINE PROTEASE INHIBITOR"/>
    <property type="match status" value="1"/>
</dbReference>
<comment type="similarity">
    <text evidence="13">Belongs to the RECK family.</text>
</comment>
<organism evidence="17 18">
    <name type="scientific">Chiloscyllium punctatum</name>
    <name type="common">Brownbanded bambooshark</name>
    <name type="synonym">Hemiscyllium punctatum</name>
    <dbReference type="NCBI Taxonomy" id="137246"/>
    <lineage>
        <taxon>Eukaryota</taxon>
        <taxon>Metazoa</taxon>
        <taxon>Chordata</taxon>
        <taxon>Craniata</taxon>
        <taxon>Vertebrata</taxon>
        <taxon>Chondrichthyes</taxon>
        <taxon>Elasmobranchii</taxon>
        <taxon>Galeomorphii</taxon>
        <taxon>Galeoidea</taxon>
        <taxon>Orectolobiformes</taxon>
        <taxon>Hemiscylliidae</taxon>
        <taxon>Chiloscyllium</taxon>
    </lineage>
</organism>
<dbReference type="SUPFAM" id="SSF100895">
    <property type="entry name" value="Kazal-type serine protease inhibitors"/>
    <property type="match status" value="3"/>
</dbReference>
<dbReference type="GO" id="GO:0001955">
    <property type="term" value="P:blood vessel maturation"/>
    <property type="evidence" value="ECO:0007669"/>
    <property type="project" value="TreeGrafter"/>
</dbReference>
<feature type="chain" id="PRO_5019235577" description="Reversion-inducing cysteine-rich protein with Kazal motifs" evidence="15">
    <location>
        <begin position="24"/>
        <end position="955"/>
    </location>
</feature>
<keyword evidence="8" id="KW-0722">Serine protease inhibitor</keyword>
<evidence type="ECO:0000256" key="10">
    <source>
        <dbReference type="ARBA" id="ARBA00023157"/>
    </source>
</evidence>
<dbReference type="Pfam" id="PF07648">
    <property type="entry name" value="Kazal_2"/>
    <property type="match status" value="3"/>
</dbReference>
<evidence type="ECO:0000313" key="18">
    <source>
        <dbReference type="Proteomes" id="UP000287033"/>
    </source>
</evidence>
<dbReference type="InterPro" id="IPR056977">
    <property type="entry name" value="FnI_RECK"/>
</dbReference>
<dbReference type="STRING" id="137246.A0A401RN20"/>
<dbReference type="GO" id="GO:0030198">
    <property type="term" value="P:extracellular matrix organization"/>
    <property type="evidence" value="ECO:0007669"/>
    <property type="project" value="TreeGrafter"/>
</dbReference>
<dbReference type="GO" id="GO:0016055">
    <property type="term" value="P:Wnt signaling pathway"/>
    <property type="evidence" value="ECO:0007669"/>
    <property type="project" value="UniProtKB-KW"/>
</dbReference>
<dbReference type="FunFam" id="3.30.60.30:FF:000011">
    <property type="entry name" value="reversion-inducing cysteine-rich protein with Kazal motifs isoform X1"/>
    <property type="match status" value="1"/>
</dbReference>
<keyword evidence="4" id="KW-0879">Wnt signaling pathway</keyword>
<dbReference type="Pfam" id="PF22955">
    <property type="entry name" value="EGF2_RECK"/>
    <property type="match status" value="1"/>
</dbReference>
<dbReference type="GO" id="GO:0098552">
    <property type="term" value="C:side of membrane"/>
    <property type="evidence" value="ECO:0007669"/>
    <property type="project" value="UniProtKB-KW"/>
</dbReference>
<keyword evidence="5" id="KW-0646">Protease inhibitor</keyword>
<dbReference type="Gene3D" id="3.30.60.30">
    <property type="match status" value="2"/>
</dbReference>
<dbReference type="PROSITE" id="PS51465">
    <property type="entry name" value="KAZAL_2"/>
    <property type="match status" value="1"/>
</dbReference>
<dbReference type="Pfam" id="PF22961">
    <property type="entry name" value="RECK-like_N"/>
    <property type="match status" value="1"/>
</dbReference>
<keyword evidence="11" id="KW-0325">Glycoprotein</keyword>
<keyword evidence="9" id="KW-0472">Membrane</keyword>
<protein>
    <recommendedName>
        <fullName evidence="14">Reversion-inducing cysteine-rich protein with Kazal motifs</fullName>
    </recommendedName>
</protein>
<evidence type="ECO:0000256" key="2">
    <source>
        <dbReference type="ARBA" id="ARBA00022475"/>
    </source>
</evidence>
<evidence type="ECO:0000256" key="12">
    <source>
        <dbReference type="ARBA" id="ARBA00023288"/>
    </source>
</evidence>
<evidence type="ECO:0000256" key="3">
    <source>
        <dbReference type="ARBA" id="ARBA00022622"/>
    </source>
</evidence>
<feature type="domain" description="Kazal-like" evidence="16">
    <location>
        <begin position="616"/>
        <end position="662"/>
    </location>
</feature>
<keyword evidence="7" id="KW-0677">Repeat</keyword>
<keyword evidence="6 15" id="KW-0732">Signal</keyword>
<dbReference type="InterPro" id="IPR056979">
    <property type="entry name" value="FZ_RECK"/>
</dbReference>
<evidence type="ECO:0000256" key="13">
    <source>
        <dbReference type="ARBA" id="ARBA00061636"/>
    </source>
</evidence>
<comment type="subcellular location">
    <subcellularLocation>
        <location evidence="1">Cell membrane</location>
        <topology evidence="1">Lipid-anchor</topology>
        <topology evidence="1">GPI-anchor</topology>
    </subcellularLocation>
</comment>
<keyword evidence="10" id="KW-1015">Disulfide bond</keyword>
<dbReference type="GO" id="GO:0002040">
    <property type="term" value="P:sprouting angiogenesis"/>
    <property type="evidence" value="ECO:0007669"/>
    <property type="project" value="TreeGrafter"/>
</dbReference>
<dbReference type="InterPro" id="IPR036058">
    <property type="entry name" value="Kazal_dom_sf"/>
</dbReference>
<evidence type="ECO:0000256" key="4">
    <source>
        <dbReference type="ARBA" id="ARBA00022687"/>
    </source>
</evidence>
<gene>
    <name evidence="17" type="ORF">chiPu_0000022</name>
</gene>
<sequence length="955" mass="105058">MAHSSTLAVPLLFLALKIFRCGAEEVSCCYQAREYPICRDACDQLTSTKSESRLKHLLQRLPGYCPESLLEFWVCINSSLPGASKKTEGWVGLGCCELAIAGECRRACKQASSKNDLKSCRKEFETAFFSCVNRNEKGSLCCSYAGRHTNCREYCQAIFRTDSSPTQSQIKAVENYCASISPQLIQCVDNYTRSYPMKNPIDSLYCCDRAEDPACQTTCQRVLMTKSTDQEIVDGLIEGCKKMPLPQDPLWQCFLESSGSSNPDNSTNGLPATAVDGAKLHCCSKANTSICRDLCIKLYSSRWRGTTHWQEFDRVCEYNPLEAAMFTCLADVREPCQLGCQGLKYCTNFNNRPTELFRSCNTQSDQGAKNDMKLWEKGTIKMPFMNIPVKNIKTCQPEMWKAVACLLQIKPCHSKSGGSICKSDCIEILTNCGDHSKFPTEQTAETICNLLSPIDDFKNCIPLRKYLAPSPFHNIVEEVIHPCNPNVCPNNHVCEVNRKGCQPGQDCLPYLCVPGCKLGEASDFLVRQGTLIQLPVANGEMGCYRVCTCGPSGRLENCLEMPCIDVQKTCIVGGQRKSHGTSFKVDCNICSCFAGELICSNRQCLSEYSSQTDRSMFTGLPCNCADQFVPVCAHNGRTYPSACIARCVGLQDNQFEFGPCKSKDPCTPNPCSKSQRCIPKPKVCLTSIALLECEQYECISRSMSCELLPIEPVCDTENVEHANQCALYQRSKTLSYMGPCQDICRQQSVCGHNGETYDNLCAAYSDRVAVDYIGRCQAVGILPSNTSHPECSSVTCSPLPKNGCKPVTPPGACCPLCAGMLRVLWSKDQLDSLAKLNGGRPVSVHDIIYILRFHVSVPQCDVFGYLSIESDLVILIIPVDQDPTILQIEACNKEAEKIDSLIQSGSPTLMAHVPLSALTTSQMQLSLMDSSDSAKTILSSAALLLSLVVALSGFL</sequence>
<dbReference type="Pfam" id="PF25028">
    <property type="entry name" value="FnI_RECK"/>
    <property type="match status" value="1"/>
</dbReference>
<dbReference type="Pfam" id="PF23298">
    <property type="entry name" value="FZ_RECK"/>
    <property type="match status" value="1"/>
</dbReference>
<dbReference type="EMBL" id="BEZZ01000001">
    <property type="protein sequence ID" value="GCC19484.1"/>
    <property type="molecule type" value="Genomic_DNA"/>
</dbReference>
<dbReference type="InterPro" id="IPR039016">
    <property type="entry name" value="RECK"/>
</dbReference>
<dbReference type="Proteomes" id="UP000287033">
    <property type="component" value="Unassembled WGS sequence"/>
</dbReference>
<dbReference type="InterPro" id="IPR056978">
    <property type="entry name" value="CC4_RECK"/>
</dbReference>
<dbReference type="GO" id="GO:0008191">
    <property type="term" value="F:metalloendopeptidase inhibitor activity"/>
    <property type="evidence" value="ECO:0007669"/>
    <property type="project" value="InterPro"/>
</dbReference>
<dbReference type="OrthoDB" id="5956770at2759"/>
<dbReference type="Pfam" id="PF23332">
    <property type="entry name" value="CC4_RECK"/>
    <property type="match status" value="2"/>
</dbReference>
<dbReference type="OMA" id="GEVCDTQ"/>
<evidence type="ECO:0000256" key="15">
    <source>
        <dbReference type="SAM" id="SignalP"/>
    </source>
</evidence>
<keyword evidence="18" id="KW-1185">Reference proteome</keyword>
<dbReference type="InterPro" id="IPR055110">
    <property type="entry name" value="RECK-like_N"/>
</dbReference>
<reference evidence="17 18" key="1">
    <citation type="journal article" date="2018" name="Nat. Ecol. Evol.">
        <title>Shark genomes provide insights into elasmobranch evolution and the origin of vertebrates.</title>
        <authorList>
            <person name="Hara Y"/>
            <person name="Yamaguchi K"/>
            <person name="Onimaru K"/>
            <person name="Kadota M"/>
            <person name="Koyanagi M"/>
            <person name="Keeley SD"/>
            <person name="Tatsumi K"/>
            <person name="Tanaka K"/>
            <person name="Motone F"/>
            <person name="Kageyama Y"/>
            <person name="Nozu R"/>
            <person name="Adachi N"/>
            <person name="Nishimura O"/>
            <person name="Nakagawa R"/>
            <person name="Tanegashima C"/>
            <person name="Kiyatake I"/>
            <person name="Matsumoto R"/>
            <person name="Murakumo K"/>
            <person name="Nishida K"/>
            <person name="Terakita A"/>
            <person name="Kuratani S"/>
            <person name="Sato K"/>
            <person name="Hyodo S Kuraku.S."/>
        </authorList>
    </citation>
    <scope>NUCLEOTIDE SEQUENCE [LARGE SCALE GENOMIC DNA]</scope>
</reference>
<dbReference type="Pfam" id="PF25027">
    <property type="entry name" value="EGF1_RECK"/>
    <property type="match status" value="1"/>
</dbReference>
<dbReference type="SMART" id="SM00280">
    <property type="entry name" value="KAZAL"/>
    <property type="match status" value="3"/>
</dbReference>
<evidence type="ECO:0000256" key="6">
    <source>
        <dbReference type="ARBA" id="ARBA00022729"/>
    </source>
</evidence>
<comment type="caution">
    <text evidence="17">The sequence shown here is derived from an EMBL/GenBank/DDBJ whole genome shotgun (WGS) entry which is preliminary data.</text>
</comment>